<dbReference type="GO" id="GO:0001228">
    <property type="term" value="F:DNA-binding transcription activator activity, RNA polymerase II-specific"/>
    <property type="evidence" value="ECO:0007669"/>
    <property type="project" value="TreeGrafter"/>
</dbReference>
<protein>
    <recommendedName>
        <fullName evidence="6">Zn(2)-C6 fungal-type domain-containing protein</fullName>
    </recommendedName>
</protein>
<evidence type="ECO:0000256" key="4">
    <source>
        <dbReference type="ARBA" id="ARBA00023242"/>
    </source>
</evidence>
<dbReference type="Pfam" id="PF00172">
    <property type="entry name" value="Zn_clus"/>
    <property type="match status" value="1"/>
</dbReference>
<proteinExistence type="predicted"/>
<feature type="compositionally biased region" description="Polar residues" evidence="5">
    <location>
        <begin position="49"/>
        <end position="59"/>
    </location>
</feature>
<dbReference type="OrthoDB" id="4937900at2759"/>
<comment type="caution">
    <text evidence="7">The sequence shown here is derived from an EMBL/GenBank/DDBJ whole genome shotgun (WGS) entry which is preliminary data.</text>
</comment>
<name>A0A9W9IJH8_9EURO</name>
<dbReference type="Proteomes" id="UP001149163">
    <property type="component" value="Unassembled WGS sequence"/>
</dbReference>
<evidence type="ECO:0000256" key="3">
    <source>
        <dbReference type="ARBA" id="ARBA00023163"/>
    </source>
</evidence>
<evidence type="ECO:0000313" key="8">
    <source>
        <dbReference type="Proteomes" id="UP001149163"/>
    </source>
</evidence>
<dbReference type="PROSITE" id="PS00463">
    <property type="entry name" value="ZN2_CY6_FUNGAL_1"/>
    <property type="match status" value="1"/>
</dbReference>
<evidence type="ECO:0000313" key="7">
    <source>
        <dbReference type="EMBL" id="KAJ5176920.1"/>
    </source>
</evidence>
<sequence>MPRRTHKKSRNGCAECKRRHVKCDERRPVCSNCVASERRCQFMGPARLAQTSPSNSQEYASASPATTSSPGQEPIQAPSGFSEDAPVNMLHVELLHNLLVETASWVSATHRPSEMSFPNMLQIGLGAPYLMNMLLAISALNLSITRPDRQDFYRHHATRLQNYALSNFNSLSPEFDEQNCIPIFLFASTLGMHLLCDTLVFRDGLFEDFLDRFVQYIRLHQGIRTVTAEGRWNFLQQTALGPILSLGAQIPPMDVEFGPVCRELFERIQVSESDEARIKVYHQTVQALQTVMTVIDTGLSSNGGLNALIAWPVLISREFVDLVSSRQGEALVILAYYGALIHARRDKWIFTDGGRFLVESVTQYLGPSWHEWLEWPRKVLT</sequence>
<organism evidence="7 8">
    <name type="scientific">Penicillium canariense</name>
    <dbReference type="NCBI Taxonomy" id="189055"/>
    <lineage>
        <taxon>Eukaryota</taxon>
        <taxon>Fungi</taxon>
        <taxon>Dikarya</taxon>
        <taxon>Ascomycota</taxon>
        <taxon>Pezizomycotina</taxon>
        <taxon>Eurotiomycetes</taxon>
        <taxon>Eurotiomycetidae</taxon>
        <taxon>Eurotiales</taxon>
        <taxon>Aspergillaceae</taxon>
        <taxon>Penicillium</taxon>
    </lineage>
</organism>
<dbReference type="InterPro" id="IPR053157">
    <property type="entry name" value="Sterol_Uptake_Regulator"/>
</dbReference>
<dbReference type="CDD" id="cd00067">
    <property type="entry name" value="GAL4"/>
    <property type="match status" value="1"/>
</dbReference>
<reference evidence="7" key="2">
    <citation type="journal article" date="2023" name="IMA Fungus">
        <title>Comparative genomic study of the Penicillium genus elucidates a diverse pangenome and 15 lateral gene transfer events.</title>
        <authorList>
            <person name="Petersen C."/>
            <person name="Sorensen T."/>
            <person name="Nielsen M.R."/>
            <person name="Sondergaard T.E."/>
            <person name="Sorensen J.L."/>
            <person name="Fitzpatrick D.A."/>
            <person name="Frisvad J.C."/>
            <person name="Nielsen K.L."/>
        </authorList>
    </citation>
    <scope>NUCLEOTIDE SEQUENCE</scope>
    <source>
        <strain evidence="7">IBT 26290</strain>
    </source>
</reference>
<dbReference type="PANTHER" id="PTHR47784:SF4">
    <property type="entry name" value="ZN(II)2CYS6 TRANSCRIPTION FACTOR (EUROFUNG)"/>
    <property type="match status" value="1"/>
</dbReference>
<dbReference type="RefSeq" id="XP_056548528.1">
    <property type="nucleotide sequence ID" value="XM_056684922.1"/>
</dbReference>
<feature type="domain" description="Zn(2)-C6 fungal-type" evidence="6">
    <location>
        <begin position="12"/>
        <end position="42"/>
    </location>
</feature>
<dbReference type="InterPro" id="IPR036864">
    <property type="entry name" value="Zn2-C6_fun-type_DNA-bd_sf"/>
</dbReference>
<reference evidence="7" key="1">
    <citation type="submission" date="2022-11" db="EMBL/GenBank/DDBJ databases">
        <authorList>
            <person name="Petersen C."/>
        </authorList>
    </citation>
    <scope>NUCLEOTIDE SEQUENCE</scope>
    <source>
        <strain evidence="7">IBT 26290</strain>
    </source>
</reference>
<dbReference type="GeneID" id="81424098"/>
<keyword evidence="1" id="KW-0805">Transcription regulation</keyword>
<keyword evidence="2" id="KW-0238">DNA-binding</keyword>
<dbReference type="GO" id="GO:0008270">
    <property type="term" value="F:zinc ion binding"/>
    <property type="evidence" value="ECO:0007669"/>
    <property type="project" value="InterPro"/>
</dbReference>
<dbReference type="Gene3D" id="4.10.240.10">
    <property type="entry name" value="Zn(2)-C6 fungal-type DNA-binding domain"/>
    <property type="match status" value="1"/>
</dbReference>
<dbReference type="EMBL" id="JAPQKN010000001">
    <property type="protein sequence ID" value="KAJ5176920.1"/>
    <property type="molecule type" value="Genomic_DNA"/>
</dbReference>
<dbReference type="SMART" id="SM00066">
    <property type="entry name" value="GAL4"/>
    <property type="match status" value="1"/>
</dbReference>
<keyword evidence="3" id="KW-0804">Transcription</keyword>
<dbReference type="PANTHER" id="PTHR47784">
    <property type="entry name" value="STEROL UPTAKE CONTROL PROTEIN 2"/>
    <property type="match status" value="1"/>
</dbReference>
<keyword evidence="4" id="KW-0539">Nucleus</keyword>
<gene>
    <name evidence="7" type="ORF">N7482_002797</name>
</gene>
<accession>A0A9W9IJH8</accession>
<evidence type="ECO:0000256" key="1">
    <source>
        <dbReference type="ARBA" id="ARBA00023015"/>
    </source>
</evidence>
<dbReference type="AlphaFoldDB" id="A0A9W9IJH8"/>
<evidence type="ECO:0000256" key="5">
    <source>
        <dbReference type="SAM" id="MobiDB-lite"/>
    </source>
</evidence>
<evidence type="ECO:0000259" key="6">
    <source>
        <dbReference type="PROSITE" id="PS50048"/>
    </source>
</evidence>
<dbReference type="GO" id="GO:0003677">
    <property type="term" value="F:DNA binding"/>
    <property type="evidence" value="ECO:0007669"/>
    <property type="project" value="UniProtKB-KW"/>
</dbReference>
<dbReference type="SUPFAM" id="SSF57701">
    <property type="entry name" value="Zn2/Cys6 DNA-binding domain"/>
    <property type="match status" value="1"/>
</dbReference>
<evidence type="ECO:0000256" key="2">
    <source>
        <dbReference type="ARBA" id="ARBA00023125"/>
    </source>
</evidence>
<dbReference type="PROSITE" id="PS50048">
    <property type="entry name" value="ZN2_CY6_FUNGAL_2"/>
    <property type="match status" value="1"/>
</dbReference>
<feature type="compositionally biased region" description="Low complexity" evidence="5">
    <location>
        <begin position="60"/>
        <end position="70"/>
    </location>
</feature>
<dbReference type="InterPro" id="IPR001138">
    <property type="entry name" value="Zn2Cys6_DnaBD"/>
</dbReference>
<keyword evidence="8" id="KW-1185">Reference proteome</keyword>
<feature type="region of interest" description="Disordered" evidence="5">
    <location>
        <begin position="47"/>
        <end position="82"/>
    </location>
</feature>